<reference evidence="2 3" key="1">
    <citation type="submission" date="2009-11" db="EMBL/GenBank/DDBJ databases">
        <title>Annotation of Allomyces macrogynus ATCC 38327.</title>
        <authorList>
            <consortium name="The Broad Institute Genome Sequencing Platform"/>
            <person name="Russ C."/>
            <person name="Cuomo C."/>
            <person name="Burger G."/>
            <person name="Gray M.W."/>
            <person name="Holland P.W.H."/>
            <person name="King N."/>
            <person name="Lang F.B.F."/>
            <person name="Roger A.J."/>
            <person name="Ruiz-Trillo I."/>
            <person name="Young S.K."/>
            <person name="Zeng Q."/>
            <person name="Gargeya S."/>
            <person name="Fitzgerald M."/>
            <person name="Haas B."/>
            <person name="Abouelleil A."/>
            <person name="Alvarado L."/>
            <person name="Arachchi H.M."/>
            <person name="Berlin A."/>
            <person name="Chapman S.B."/>
            <person name="Gearin G."/>
            <person name="Goldberg J."/>
            <person name="Griggs A."/>
            <person name="Gujja S."/>
            <person name="Hansen M."/>
            <person name="Heiman D."/>
            <person name="Howarth C."/>
            <person name="Larimer J."/>
            <person name="Lui A."/>
            <person name="MacDonald P.J.P."/>
            <person name="McCowen C."/>
            <person name="Montmayeur A."/>
            <person name="Murphy C."/>
            <person name="Neiman D."/>
            <person name="Pearson M."/>
            <person name="Priest M."/>
            <person name="Roberts A."/>
            <person name="Saif S."/>
            <person name="Shea T."/>
            <person name="Sisk P."/>
            <person name="Stolte C."/>
            <person name="Sykes S."/>
            <person name="Wortman J."/>
            <person name="Nusbaum C."/>
            <person name="Birren B."/>
        </authorList>
    </citation>
    <scope>NUCLEOTIDE SEQUENCE [LARGE SCALE GENOMIC DNA]</scope>
    <source>
        <strain evidence="2 3">ATCC 38327</strain>
    </source>
</reference>
<name>A0A0L0T3F6_ALLM3</name>
<dbReference type="EMBL" id="GG745360">
    <property type="protein sequence ID" value="KNE69373.1"/>
    <property type="molecule type" value="Genomic_DNA"/>
</dbReference>
<evidence type="ECO:0000313" key="2">
    <source>
        <dbReference type="EMBL" id="KNE69373.1"/>
    </source>
</evidence>
<proteinExistence type="predicted"/>
<dbReference type="AlphaFoldDB" id="A0A0L0T3F6"/>
<dbReference type="VEuPathDB" id="FungiDB:AMAG_13739"/>
<feature type="region of interest" description="Disordered" evidence="1">
    <location>
        <begin position="1"/>
        <end position="61"/>
    </location>
</feature>
<accession>A0A0L0T3F6</accession>
<feature type="region of interest" description="Disordered" evidence="1">
    <location>
        <begin position="129"/>
        <end position="213"/>
    </location>
</feature>
<reference evidence="3" key="2">
    <citation type="submission" date="2009-11" db="EMBL/GenBank/DDBJ databases">
        <title>The Genome Sequence of Allomyces macrogynus strain ATCC 38327.</title>
        <authorList>
            <consortium name="The Broad Institute Genome Sequencing Platform"/>
            <person name="Russ C."/>
            <person name="Cuomo C."/>
            <person name="Shea T."/>
            <person name="Young S.K."/>
            <person name="Zeng Q."/>
            <person name="Koehrsen M."/>
            <person name="Haas B."/>
            <person name="Borodovsky M."/>
            <person name="Guigo R."/>
            <person name="Alvarado L."/>
            <person name="Berlin A."/>
            <person name="Borenstein D."/>
            <person name="Chen Z."/>
            <person name="Engels R."/>
            <person name="Freedman E."/>
            <person name="Gellesch M."/>
            <person name="Goldberg J."/>
            <person name="Griggs A."/>
            <person name="Gujja S."/>
            <person name="Heiman D."/>
            <person name="Hepburn T."/>
            <person name="Howarth C."/>
            <person name="Jen D."/>
            <person name="Larson L."/>
            <person name="Lewis B."/>
            <person name="Mehta T."/>
            <person name="Park D."/>
            <person name="Pearson M."/>
            <person name="Roberts A."/>
            <person name="Saif S."/>
            <person name="Shenoy N."/>
            <person name="Sisk P."/>
            <person name="Stolte C."/>
            <person name="Sykes S."/>
            <person name="Walk T."/>
            <person name="White J."/>
            <person name="Yandava C."/>
            <person name="Burger G."/>
            <person name="Gray M.W."/>
            <person name="Holland P.W.H."/>
            <person name="King N."/>
            <person name="Lang F.B.F."/>
            <person name="Roger A.J."/>
            <person name="Ruiz-Trillo I."/>
            <person name="Lander E."/>
            <person name="Nusbaum C."/>
        </authorList>
    </citation>
    <scope>NUCLEOTIDE SEQUENCE [LARGE SCALE GENOMIC DNA]</scope>
    <source>
        <strain evidence="3">ATCC 38327</strain>
    </source>
</reference>
<evidence type="ECO:0000313" key="3">
    <source>
        <dbReference type="Proteomes" id="UP000054350"/>
    </source>
</evidence>
<feature type="compositionally biased region" description="Basic and acidic residues" evidence="1">
    <location>
        <begin position="198"/>
        <end position="213"/>
    </location>
</feature>
<organism evidence="2 3">
    <name type="scientific">Allomyces macrogynus (strain ATCC 38327)</name>
    <name type="common">Allomyces javanicus var. macrogynus</name>
    <dbReference type="NCBI Taxonomy" id="578462"/>
    <lineage>
        <taxon>Eukaryota</taxon>
        <taxon>Fungi</taxon>
        <taxon>Fungi incertae sedis</taxon>
        <taxon>Blastocladiomycota</taxon>
        <taxon>Blastocladiomycetes</taxon>
        <taxon>Blastocladiales</taxon>
        <taxon>Blastocladiaceae</taxon>
        <taxon>Allomyces</taxon>
    </lineage>
</organism>
<feature type="compositionally biased region" description="Acidic residues" evidence="1">
    <location>
        <begin position="129"/>
        <end position="143"/>
    </location>
</feature>
<dbReference type="Proteomes" id="UP000054350">
    <property type="component" value="Unassembled WGS sequence"/>
</dbReference>
<keyword evidence="3" id="KW-1185">Reference proteome</keyword>
<sequence length="490" mass="54876">MRTIIVRGPSCRSRSGRRPQNLQGVNKPTVIDLSDSSDGEADVRAASTGNVNSDDEDPDGEIEDFLFSNALDDVEVHPVFVAYAVARTDQDKENAAKVWGVPVAAPWRPGPGSRRDPRTAPGHVVQIIDSDDGEGEHDDDEERADACHDKEDEDSFTDDDDGALISDTKQRGRKKAIPSHAVARTRASRRRVPAARTESSDTDRGSSPDHLDPDEIEEFRALQEERGVLTLEDPTAVYDTAPRSRSFTAVIAPPSELPPWFTRAPPPLHRLRLRAGTDWRVPHVAPPRMDTPITFAWELLCVATYAVRARMKITATGADVPLVSEYDAGRPETPGPFPDEDCPVRRAWAHARYWLKPCPDVRLPDMERLVRRNAPEVWPSMMPPDVLNERTVASDLEQVQFWAEQVLDVVDLIAQAADLRVRWGEEEPDWVVEVENGGADDVKVVNELIAWCLWLRELGTNACTLVTEDPDERMEKPKRRIVYLMDEDDD</sequence>
<protein>
    <submittedName>
        <fullName evidence="2">Uncharacterized protein</fullName>
    </submittedName>
</protein>
<feature type="compositionally biased region" description="Acidic residues" evidence="1">
    <location>
        <begin position="151"/>
        <end position="162"/>
    </location>
</feature>
<gene>
    <name evidence="2" type="ORF">AMAG_13739</name>
</gene>
<evidence type="ECO:0000256" key="1">
    <source>
        <dbReference type="SAM" id="MobiDB-lite"/>
    </source>
</evidence>